<keyword evidence="1" id="KW-0378">Hydrolase</keyword>
<dbReference type="EC" id="3.4.24.64" evidence="1"/>
<proteinExistence type="predicted"/>
<sequence>MSLLSGARCVGRVAWRSAGRRAKTTVAAASVDASIPLAHKARHTTELSADGRTHVTTFANGLRVASEATAGHFGAVGVYVDAGSRYEDGATAGYAHLMDRLAFRNSEGFTSAESAALIEKLGGSIMSSSSRECIMYQAAVFPHDVAAAVRLMADATLRPKFLHEDIDGLRESVPWEIRDVESKPDMFLPEKLHEVAFQRGTLGNPLLCPLPQLSAATPESLTSYHRRWYRPERMVVAAIGVDHNEL</sequence>
<name>A0ACC1JZ84_9FUNG</name>
<comment type="caution">
    <text evidence="1">The sequence shown here is derived from an EMBL/GenBank/DDBJ whole genome shotgun (WGS) entry which is preliminary data.</text>
</comment>
<evidence type="ECO:0000313" key="1">
    <source>
        <dbReference type="EMBL" id="KAJ2769971.1"/>
    </source>
</evidence>
<gene>
    <name evidence="1" type="primary">MAS2_1</name>
    <name evidence="1" type="ORF">IWQ57_002868</name>
</gene>
<protein>
    <submittedName>
        <fullName evidence="1">Mitochondrial-processing peptidase subunit alpha</fullName>
        <ecNumber evidence="1">3.4.24.64</ecNumber>
    </submittedName>
</protein>
<dbReference type="EMBL" id="JANBUJ010000824">
    <property type="protein sequence ID" value="KAJ2769971.1"/>
    <property type="molecule type" value="Genomic_DNA"/>
</dbReference>
<feature type="non-terminal residue" evidence="1">
    <location>
        <position position="246"/>
    </location>
</feature>
<evidence type="ECO:0000313" key="2">
    <source>
        <dbReference type="Proteomes" id="UP001140234"/>
    </source>
</evidence>
<organism evidence="1 2">
    <name type="scientific">Coemansia nantahalensis</name>
    <dbReference type="NCBI Taxonomy" id="2789366"/>
    <lineage>
        <taxon>Eukaryota</taxon>
        <taxon>Fungi</taxon>
        <taxon>Fungi incertae sedis</taxon>
        <taxon>Zoopagomycota</taxon>
        <taxon>Kickxellomycotina</taxon>
        <taxon>Kickxellomycetes</taxon>
        <taxon>Kickxellales</taxon>
        <taxon>Kickxellaceae</taxon>
        <taxon>Coemansia</taxon>
    </lineage>
</organism>
<reference evidence="1" key="1">
    <citation type="submission" date="2022-07" db="EMBL/GenBank/DDBJ databases">
        <title>Phylogenomic reconstructions and comparative analyses of Kickxellomycotina fungi.</title>
        <authorList>
            <person name="Reynolds N.K."/>
            <person name="Stajich J.E."/>
            <person name="Barry K."/>
            <person name="Grigoriev I.V."/>
            <person name="Crous P."/>
            <person name="Smith M.E."/>
        </authorList>
    </citation>
    <scope>NUCLEOTIDE SEQUENCE</scope>
    <source>
        <strain evidence="1">CBS 109366</strain>
    </source>
</reference>
<accession>A0ACC1JZ84</accession>
<dbReference type="Proteomes" id="UP001140234">
    <property type="component" value="Unassembled WGS sequence"/>
</dbReference>
<keyword evidence="2" id="KW-1185">Reference proteome</keyword>